<keyword evidence="1" id="KW-0812">Transmembrane</keyword>
<name>A0A4R3KV68_9FIRM</name>
<protein>
    <submittedName>
        <fullName evidence="2">Uncharacterized protein</fullName>
    </submittedName>
</protein>
<dbReference type="AlphaFoldDB" id="A0A4R3KV68"/>
<dbReference type="EMBL" id="SMAE01000006">
    <property type="protein sequence ID" value="TCS89421.1"/>
    <property type="molecule type" value="Genomic_DNA"/>
</dbReference>
<dbReference type="Proteomes" id="UP000294567">
    <property type="component" value="Unassembled WGS sequence"/>
</dbReference>
<evidence type="ECO:0000256" key="1">
    <source>
        <dbReference type="SAM" id="Phobius"/>
    </source>
</evidence>
<feature type="transmembrane region" description="Helical" evidence="1">
    <location>
        <begin position="20"/>
        <end position="36"/>
    </location>
</feature>
<reference evidence="2 3" key="1">
    <citation type="submission" date="2019-03" db="EMBL/GenBank/DDBJ databases">
        <title>Genomic Encyclopedia of Type Strains, Phase IV (KMG-IV): sequencing the most valuable type-strain genomes for metagenomic binning, comparative biology and taxonomic classification.</title>
        <authorList>
            <person name="Goeker M."/>
        </authorList>
    </citation>
    <scope>NUCLEOTIDE SEQUENCE [LARGE SCALE GENOMIC DNA]</scope>
    <source>
        <strain evidence="2 3">DSM 26752</strain>
    </source>
</reference>
<organism evidence="2 3">
    <name type="scientific">Keratinibaculum paraultunense</name>
    <dbReference type="NCBI Taxonomy" id="1278232"/>
    <lineage>
        <taxon>Bacteria</taxon>
        <taxon>Bacillati</taxon>
        <taxon>Bacillota</taxon>
        <taxon>Tissierellia</taxon>
        <taxon>Tissierellales</taxon>
        <taxon>Tepidimicrobiaceae</taxon>
        <taxon>Keratinibaculum</taxon>
    </lineage>
</organism>
<keyword evidence="1" id="KW-1133">Transmembrane helix</keyword>
<evidence type="ECO:0000313" key="3">
    <source>
        <dbReference type="Proteomes" id="UP000294567"/>
    </source>
</evidence>
<accession>A0A4R3KV68</accession>
<proteinExistence type="predicted"/>
<keyword evidence="3" id="KW-1185">Reference proteome</keyword>
<keyword evidence="1" id="KW-0472">Membrane</keyword>
<evidence type="ECO:0000313" key="2">
    <source>
        <dbReference type="EMBL" id="TCS89421.1"/>
    </source>
</evidence>
<comment type="caution">
    <text evidence="2">The sequence shown here is derived from an EMBL/GenBank/DDBJ whole genome shotgun (WGS) entry which is preliminary data.</text>
</comment>
<gene>
    <name evidence="2" type="ORF">EDD65_10687</name>
</gene>
<sequence length="57" mass="6918">MNIINKFLNIIDFLINDDTIVSIYYIFYLECCWMSISRGQISNQRKGGFYEDYTYDR</sequence>